<evidence type="ECO:0000313" key="10">
    <source>
        <dbReference type="EMBL" id="OEF93433.1"/>
    </source>
</evidence>
<sequence>MISFIPWDAFFGGMLLGASAIVLMLGIGRVAGISGIVSRLLPSRKNKSLESGSESSSDFRIEKTEKHWRLAFVVGMVVSGWLLIPTGYQLPQLEEINFAVVIIAGLLVGFGTKVANGCTSGHGIVGMARLSKRSIVATCVFMGVAMATVLVKNLIGLGA</sequence>
<comment type="similarity">
    <text evidence="8">Belongs to the TsuA/YedE (TC 9.B.102) family.</text>
</comment>
<evidence type="ECO:0000256" key="5">
    <source>
        <dbReference type="ARBA" id="ARBA00022692"/>
    </source>
</evidence>
<keyword evidence="2" id="KW-0813">Transport</keyword>
<protein>
    <submittedName>
        <fullName evidence="10">Uncharacterized protein</fullName>
    </submittedName>
</protein>
<keyword evidence="7 9" id="KW-0472">Membrane</keyword>
<dbReference type="RefSeq" id="WP_019822733.1">
    <property type="nucleotide sequence ID" value="NZ_AJZD02000143.1"/>
</dbReference>
<dbReference type="GO" id="GO:0005886">
    <property type="term" value="C:plasma membrane"/>
    <property type="evidence" value="ECO:0007669"/>
    <property type="project" value="UniProtKB-SubCell"/>
</dbReference>
<gene>
    <name evidence="10" type="ORF">A142_20935</name>
</gene>
<accession>A0A1E5FTB8</accession>
<dbReference type="Proteomes" id="UP000094802">
    <property type="component" value="Unassembled WGS sequence"/>
</dbReference>
<evidence type="ECO:0000256" key="3">
    <source>
        <dbReference type="ARBA" id="ARBA00022475"/>
    </source>
</evidence>
<keyword evidence="3" id="KW-1003">Cell membrane</keyword>
<feature type="transmembrane region" description="Helical" evidence="9">
    <location>
        <begin position="96"/>
        <end position="115"/>
    </location>
</feature>
<evidence type="ECO:0000256" key="9">
    <source>
        <dbReference type="SAM" id="Phobius"/>
    </source>
</evidence>
<evidence type="ECO:0000313" key="11">
    <source>
        <dbReference type="Proteomes" id="UP000094802"/>
    </source>
</evidence>
<organism evidence="10 11">
    <name type="scientific">Vibrio splendidus 12E03</name>
    <dbReference type="NCBI Taxonomy" id="1191305"/>
    <lineage>
        <taxon>Bacteria</taxon>
        <taxon>Pseudomonadati</taxon>
        <taxon>Pseudomonadota</taxon>
        <taxon>Gammaproteobacteria</taxon>
        <taxon>Vibrionales</taxon>
        <taxon>Vibrionaceae</taxon>
        <taxon>Vibrio</taxon>
    </lineage>
</organism>
<evidence type="ECO:0000256" key="1">
    <source>
        <dbReference type="ARBA" id="ARBA00004429"/>
    </source>
</evidence>
<dbReference type="EMBL" id="AJZD02000143">
    <property type="protein sequence ID" value="OEF93433.1"/>
    <property type="molecule type" value="Genomic_DNA"/>
</dbReference>
<dbReference type="InterPro" id="IPR007272">
    <property type="entry name" value="Sulf_transp_TsuA/YedE"/>
</dbReference>
<keyword evidence="4" id="KW-0997">Cell inner membrane</keyword>
<feature type="transmembrane region" description="Helical" evidence="9">
    <location>
        <begin position="70"/>
        <end position="90"/>
    </location>
</feature>
<evidence type="ECO:0000256" key="7">
    <source>
        <dbReference type="ARBA" id="ARBA00023136"/>
    </source>
</evidence>
<reference evidence="10 11" key="1">
    <citation type="journal article" date="2012" name="Science">
        <title>Ecological populations of bacteria act as socially cohesive units of antibiotic production and resistance.</title>
        <authorList>
            <person name="Cordero O.X."/>
            <person name="Wildschutte H."/>
            <person name="Kirkup B."/>
            <person name="Proehl S."/>
            <person name="Ngo L."/>
            <person name="Hussain F."/>
            <person name="Le Roux F."/>
            <person name="Mincer T."/>
            <person name="Polz M.F."/>
        </authorList>
    </citation>
    <scope>NUCLEOTIDE SEQUENCE [LARGE SCALE GENOMIC DNA]</scope>
    <source>
        <strain evidence="10 11">12E03</strain>
    </source>
</reference>
<dbReference type="PANTHER" id="PTHR30574">
    <property type="entry name" value="INNER MEMBRANE PROTEIN YEDE"/>
    <property type="match status" value="1"/>
</dbReference>
<evidence type="ECO:0000256" key="8">
    <source>
        <dbReference type="ARBA" id="ARBA00035655"/>
    </source>
</evidence>
<name>A0A1E5FTB8_VIBSP</name>
<evidence type="ECO:0000256" key="2">
    <source>
        <dbReference type="ARBA" id="ARBA00022448"/>
    </source>
</evidence>
<comment type="caution">
    <text evidence="10">The sequence shown here is derived from an EMBL/GenBank/DDBJ whole genome shotgun (WGS) entry which is preliminary data.</text>
</comment>
<proteinExistence type="inferred from homology"/>
<feature type="transmembrane region" description="Helical" evidence="9">
    <location>
        <begin position="135"/>
        <end position="155"/>
    </location>
</feature>
<evidence type="ECO:0000256" key="4">
    <source>
        <dbReference type="ARBA" id="ARBA00022519"/>
    </source>
</evidence>
<dbReference type="AlphaFoldDB" id="A0A1E5FTB8"/>
<dbReference type="Pfam" id="PF04143">
    <property type="entry name" value="Sulf_transp"/>
    <property type="match status" value="1"/>
</dbReference>
<keyword evidence="6 9" id="KW-1133">Transmembrane helix</keyword>
<keyword evidence="5 9" id="KW-0812">Transmembrane</keyword>
<dbReference type="PANTHER" id="PTHR30574:SF1">
    <property type="entry name" value="SULPHUR TRANSPORT DOMAIN-CONTAINING PROTEIN"/>
    <property type="match status" value="1"/>
</dbReference>
<comment type="subcellular location">
    <subcellularLocation>
        <location evidence="1">Cell inner membrane</location>
        <topology evidence="1">Multi-pass membrane protein</topology>
    </subcellularLocation>
</comment>
<feature type="transmembrane region" description="Helical" evidence="9">
    <location>
        <begin position="12"/>
        <end position="37"/>
    </location>
</feature>
<evidence type="ECO:0000256" key="6">
    <source>
        <dbReference type="ARBA" id="ARBA00022989"/>
    </source>
</evidence>